<dbReference type="GO" id="GO:0008713">
    <property type="term" value="F:ADP-heptose-lipopolysaccharide heptosyltransferase activity"/>
    <property type="evidence" value="ECO:0007669"/>
    <property type="project" value="TreeGrafter"/>
</dbReference>
<dbReference type="EMBL" id="DRLD01000002">
    <property type="protein sequence ID" value="HED09061.1"/>
    <property type="molecule type" value="Genomic_DNA"/>
</dbReference>
<dbReference type="Pfam" id="PF01075">
    <property type="entry name" value="Glyco_transf_9"/>
    <property type="match status" value="1"/>
</dbReference>
<organism evidence="3">
    <name type="scientific">Caldithrix abyssi</name>
    <dbReference type="NCBI Taxonomy" id="187145"/>
    <lineage>
        <taxon>Bacteria</taxon>
        <taxon>Pseudomonadati</taxon>
        <taxon>Calditrichota</taxon>
        <taxon>Calditrichia</taxon>
        <taxon>Calditrichales</taxon>
        <taxon>Calditrichaceae</taxon>
        <taxon>Caldithrix</taxon>
    </lineage>
</organism>
<proteinExistence type="predicted"/>
<evidence type="ECO:0000256" key="1">
    <source>
        <dbReference type="ARBA" id="ARBA00022676"/>
    </source>
</evidence>
<evidence type="ECO:0000256" key="2">
    <source>
        <dbReference type="ARBA" id="ARBA00022679"/>
    </source>
</evidence>
<comment type="caution">
    <text evidence="3">The sequence shown here is derived from an EMBL/GenBank/DDBJ whole genome shotgun (WGS) entry which is preliminary data.</text>
</comment>
<dbReference type="AlphaFoldDB" id="A0A7V1PTQ1"/>
<dbReference type="GO" id="GO:0005829">
    <property type="term" value="C:cytosol"/>
    <property type="evidence" value="ECO:0007669"/>
    <property type="project" value="TreeGrafter"/>
</dbReference>
<accession>A0A7V1PTQ1</accession>
<dbReference type="CDD" id="cd03789">
    <property type="entry name" value="GT9_LPS_heptosyltransferase"/>
    <property type="match status" value="1"/>
</dbReference>
<keyword evidence="2" id="KW-0808">Transferase</keyword>
<protein>
    <submittedName>
        <fullName evidence="3">Lipopolysaccharide heptosyltransferase family protein</fullName>
    </submittedName>
</protein>
<name>A0A7V1PTQ1_CALAY</name>
<sequence length="354" mass="41092">MKKERKEKRRNQRARRRDWLLKSMRALMRPLPVKKSFDGPLLKIAILAQEKLGDAILLTPLFRELKKLAPEVEIHVVCLGLNAGFFERDDHVDRVYSVKTDYPGYFKAIRPQSFDVLFNTKDHPSFNFLLHTRLIRARYRVGIRHPMHGGFFNVMLDWPFHTPIVEKNCAILSYLFPESKVRDFRPYLPAHKSREEICRVAETLGEKKGLLVNLSAGETEREWPLEKWTELLAKIDRPVIVLAMPDRHGDKEYLEKHLPNVIGAPHTRNIYEAGELIKQARMIITPDTSLIHVASCFNTPVVGLYRADVEHLHRFGPYAVEAEQVISPSSRVADIAVGQVRQAWQRLDQRLEER</sequence>
<dbReference type="Proteomes" id="UP000886005">
    <property type="component" value="Unassembled WGS sequence"/>
</dbReference>
<dbReference type="InterPro" id="IPR051199">
    <property type="entry name" value="LPS_LOS_Heptosyltrfase"/>
</dbReference>
<dbReference type="SUPFAM" id="SSF53756">
    <property type="entry name" value="UDP-Glycosyltransferase/glycogen phosphorylase"/>
    <property type="match status" value="1"/>
</dbReference>
<dbReference type="PANTHER" id="PTHR30160">
    <property type="entry name" value="TETRAACYLDISACCHARIDE 4'-KINASE-RELATED"/>
    <property type="match status" value="1"/>
</dbReference>
<dbReference type="Gene3D" id="3.40.50.2000">
    <property type="entry name" value="Glycogen Phosphorylase B"/>
    <property type="match status" value="2"/>
</dbReference>
<evidence type="ECO:0000313" key="3">
    <source>
        <dbReference type="EMBL" id="HED09061.1"/>
    </source>
</evidence>
<gene>
    <name evidence="3" type="ORF">ENJ10_00095</name>
</gene>
<dbReference type="InterPro" id="IPR002201">
    <property type="entry name" value="Glyco_trans_9"/>
</dbReference>
<dbReference type="GO" id="GO:0009244">
    <property type="term" value="P:lipopolysaccharide core region biosynthetic process"/>
    <property type="evidence" value="ECO:0007669"/>
    <property type="project" value="TreeGrafter"/>
</dbReference>
<keyword evidence="1" id="KW-0328">Glycosyltransferase</keyword>
<reference evidence="3" key="1">
    <citation type="journal article" date="2020" name="mSystems">
        <title>Genome- and Community-Level Interaction Insights into Carbon Utilization and Element Cycling Functions of Hydrothermarchaeota in Hydrothermal Sediment.</title>
        <authorList>
            <person name="Zhou Z."/>
            <person name="Liu Y."/>
            <person name="Xu W."/>
            <person name="Pan J."/>
            <person name="Luo Z.H."/>
            <person name="Li M."/>
        </authorList>
    </citation>
    <scope>NUCLEOTIDE SEQUENCE [LARGE SCALE GENOMIC DNA]</scope>
    <source>
        <strain evidence="3">HyVt-456</strain>
    </source>
</reference>